<evidence type="ECO:0000313" key="2">
    <source>
        <dbReference type="Proteomes" id="UP001055072"/>
    </source>
</evidence>
<gene>
    <name evidence="1" type="ORF">BDY19DRAFT_993637</name>
</gene>
<protein>
    <submittedName>
        <fullName evidence="1">Uncharacterized protein</fullName>
    </submittedName>
</protein>
<dbReference type="EMBL" id="MU274912">
    <property type="protein sequence ID" value="KAI0088804.1"/>
    <property type="molecule type" value="Genomic_DNA"/>
</dbReference>
<accession>A0ACB8U3I9</accession>
<organism evidence="1 2">
    <name type="scientific">Irpex rosettiformis</name>
    <dbReference type="NCBI Taxonomy" id="378272"/>
    <lineage>
        <taxon>Eukaryota</taxon>
        <taxon>Fungi</taxon>
        <taxon>Dikarya</taxon>
        <taxon>Basidiomycota</taxon>
        <taxon>Agaricomycotina</taxon>
        <taxon>Agaricomycetes</taxon>
        <taxon>Polyporales</taxon>
        <taxon>Irpicaceae</taxon>
        <taxon>Irpex</taxon>
    </lineage>
</organism>
<evidence type="ECO:0000313" key="1">
    <source>
        <dbReference type="EMBL" id="KAI0088804.1"/>
    </source>
</evidence>
<sequence>MNRRNRNKAAANTTAKPAQAPKQTSPPVKTTPPPDPTPPPIAKSGPAKAAPQLSKSPSLPSPSVQLRREWKTFEVWLSARRADRDKRVNEKLKGLMSATGKSKLQKQPTDMTSFETTLNQELAQQARTEWLKRLSTAGLNEEDWVDITEQEMKAVELAFTPQEPGHFVDSLNTSSSSMKTEVRAIPDGIPSSPPGGFDWNAPVPGGWDSSSGSAPTKTAAKRQLDSSTPARSSPLSSGWGLFGEKPSLPTPESLWEMHVAKHAPPKPPTPPSATIPPSGLPTPESLWEMHVAKHAPPPPTPPPTEPVSPDALWEASAHKKLPVREAVTTAPSKKGANGKAAKSPTESLWGSASASSPPGPSAPIAGPTYTGSSLESAHNHGYMSPLLIELECDEFPIASQDILTDDLVEESIRQWHQQAAEADIQLRKQLVSMHWAKRDWDELLGSHIQEMERNARTVVVHWKTVCDAEKERRMKEDKQRRLAGIRNVTSGNRRWGSSMSSTPAERTPSPAPAPMKKPSVPEPKKTPVPETKKAQPLRKGAVRKHVATVEDATNSDWEERSATPSLSTDRPKPGRKDAVNVDSLWSKDPSAAKGASGLISSLWGKAPEHEPAVPVIERKKPVGGAAKKVLSSTVEPTRKAATPLSWNEPEPQKTEGPFWTSRPSDPVEDDTHEPSGGSFWGGARDGANSAWDFAMNAINSGKPSVSAKPPAKPSPPVSGPGSFWSNEPSFAKMMSGGAGEGGGLDGRFTPWKPSELEPPDEDDPTTKMANLAMQHLYQTVDTEDDIDVNDARNAMLMYTKAAATSTRKKR</sequence>
<dbReference type="Proteomes" id="UP001055072">
    <property type="component" value="Unassembled WGS sequence"/>
</dbReference>
<name>A0ACB8U3I9_9APHY</name>
<proteinExistence type="predicted"/>
<reference evidence="1" key="1">
    <citation type="journal article" date="2021" name="Environ. Microbiol.">
        <title>Gene family expansions and transcriptome signatures uncover fungal adaptations to wood decay.</title>
        <authorList>
            <person name="Hage H."/>
            <person name="Miyauchi S."/>
            <person name="Viragh M."/>
            <person name="Drula E."/>
            <person name="Min B."/>
            <person name="Chaduli D."/>
            <person name="Navarro D."/>
            <person name="Favel A."/>
            <person name="Norest M."/>
            <person name="Lesage-Meessen L."/>
            <person name="Balint B."/>
            <person name="Merenyi Z."/>
            <person name="de Eugenio L."/>
            <person name="Morin E."/>
            <person name="Martinez A.T."/>
            <person name="Baldrian P."/>
            <person name="Stursova M."/>
            <person name="Martinez M.J."/>
            <person name="Novotny C."/>
            <person name="Magnuson J.K."/>
            <person name="Spatafora J.W."/>
            <person name="Maurice S."/>
            <person name="Pangilinan J."/>
            <person name="Andreopoulos W."/>
            <person name="LaButti K."/>
            <person name="Hundley H."/>
            <person name="Na H."/>
            <person name="Kuo A."/>
            <person name="Barry K."/>
            <person name="Lipzen A."/>
            <person name="Henrissat B."/>
            <person name="Riley R."/>
            <person name="Ahrendt S."/>
            <person name="Nagy L.G."/>
            <person name="Grigoriev I.V."/>
            <person name="Martin F."/>
            <person name="Rosso M.N."/>
        </authorList>
    </citation>
    <scope>NUCLEOTIDE SEQUENCE</scope>
    <source>
        <strain evidence="1">CBS 384.51</strain>
    </source>
</reference>
<comment type="caution">
    <text evidence="1">The sequence shown here is derived from an EMBL/GenBank/DDBJ whole genome shotgun (WGS) entry which is preliminary data.</text>
</comment>
<keyword evidence="2" id="KW-1185">Reference proteome</keyword>